<feature type="domain" description="DUF6791" evidence="2">
    <location>
        <begin position="10"/>
        <end position="159"/>
    </location>
</feature>
<dbReference type="NCBIfam" id="NF004805">
    <property type="entry name" value="PRK06153.1-4"/>
    <property type="match status" value="1"/>
</dbReference>
<dbReference type="RefSeq" id="WP_176620010.1">
    <property type="nucleotide sequence ID" value="NZ_WYET01000004.1"/>
</dbReference>
<reference evidence="3 4" key="1">
    <citation type="submission" date="2020-01" db="EMBL/GenBank/DDBJ databases">
        <title>Draft Genome Analysis of Muricauda sp. HICW Isolated from coastal seawater of PR China.</title>
        <authorList>
            <person name="Chen M.-X."/>
        </authorList>
    </citation>
    <scope>NUCLEOTIDE SEQUENCE [LARGE SCALE GENOMIC DNA]</scope>
    <source>
        <strain evidence="3 4">HICW</strain>
    </source>
</reference>
<dbReference type="Pfam" id="PF20590">
    <property type="entry name" value="DUF6791"/>
    <property type="match status" value="1"/>
</dbReference>
<dbReference type="NCBIfam" id="NF004804">
    <property type="entry name" value="PRK06153.1-3"/>
    <property type="match status" value="1"/>
</dbReference>
<dbReference type="InterPro" id="IPR000594">
    <property type="entry name" value="ThiF_NAD_FAD-bd"/>
</dbReference>
<dbReference type="Pfam" id="PF00899">
    <property type="entry name" value="ThiF"/>
    <property type="match status" value="1"/>
</dbReference>
<proteinExistence type="predicted"/>
<organism evidence="3 4">
    <name type="scientific">Flagellimonas chongwuensis</name>
    <dbReference type="NCBI Taxonomy" id="2697365"/>
    <lineage>
        <taxon>Bacteria</taxon>
        <taxon>Pseudomonadati</taxon>
        <taxon>Bacteroidota</taxon>
        <taxon>Flavobacteriia</taxon>
        <taxon>Flavobacteriales</taxon>
        <taxon>Flavobacteriaceae</taxon>
        <taxon>Flagellimonas</taxon>
    </lineage>
</organism>
<gene>
    <name evidence="3" type="ORF">GUA46_07760</name>
</gene>
<name>A0A850NC06_9FLAO</name>
<dbReference type="Gene3D" id="3.40.50.720">
    <property type="entry name" value="NAD(P)-binding Rossmann-like Domain"/>
    <property type="match status" value="1"/>
</dbReference>
<dbReference type="EMBL" id="WYET01000004">
    <property type="protein sequence ID" value="NVN18233.1"/>
    <property type="molecule type" value="Genomic_DNA"/>
</dbReference>
<sequence length="395" mass="44032">MSHKLIDHSPDLKRLRDEGYEISIKGSHILISNIPYVDNSKKVKFGTLVSVLTISGIKAGRPNNHVAYFQGEQPCNKDGSIISALIHGQNKSVLAKDIEVDRSFSNKPLGGYLDYYQKMTTYINIISGPAISIDNTLTPKTFRLVESGNSNSVFNYPDTNSSRAGISAISSKLEKYKIGIIGVGGTGSYLLDFISKCPVKEIRIFDNDEFQLHNAFRAPGTPEAETLKETPKKVDYWYGIYSRMHSNIIANSKYVIASNLNELDDLDFVFICIDNGESKKIIIEYLSKKEISFIDVGMGIELTENNSLIGIIRVTSSDEGNIDKIISKGRISFADGDENDEYGQNIQIAELNALNASLAVIKWKKMCGFYYDIDKEMHSLYSIDGNSIFNDDYEA</sequence>
<dbReference type="InterPro" id="IPR046741">
    <property type="entry name" value="DUF6791"/>
</dbReference>
<comment type="caution">
    <text evidence="3">The sequence shown here is derived from an EMBL/GenBank/DDBJ whole genome shotgun (WGS) entry which is preliminary data.</text>
</comment>
<feature type="domain" description="THIF-type NAD/FAD binding fold" evidence="1">
    <location>
        <begin position="171"/>
        <end position="297"/>
    </location>
</feature>
<evidence type="ECO:0000313" key="3">
    <source>
        <dbReference type="EMBL" id="NVN18233.1"/>
    </source>
</evidence>
<dbReference type="Proteomes" id="UP000558089">
    <property type="component" value="Unassembled WGS sequence"/>
</dbReference>
<evidence type="ECO:0000259" key="2">
    <source>
        <dbReference type="Pfam" id="PF20590"/>
    </source>
</evidence>
<dbReference type="AlphaFoldDB" id="A0A850NC06"/>
<dbReference type="InterPro" id="IPR035985">
    <property type="entry name" value="Ubiquitin-activating_enz"/>
</dbReference>
<evidence type="ECO:0000259" key="1">
    <source>
        <dbReference type="Pfam" id="PF00899"/>
    </source>
</evidence>
<keyword evidence="4" id="KW-1185">Reference proteome</keyword>
<dbReference type="GO" id="GO:0008641">
    <property type="term" value="F:ubiquitin-like modifier activating enzyme activity"/>
    <property type="evidence" value="ECO:0007669"/>
    <property type="project" value="InterPro"/>
</dbReference>
<keyword evidence="3" id="KW-0548">Nucleotidyltransferase</keyword>
<keyword evidence="3" id="KW-0808">Transferase</keyword>
<dbReference type="GO" id="GO:0016779">
    <property type="term" value="F:nucleotidyltransferase activity"/>
    <property type="evidence" value="ECO:0007669"/>
    <property type="project" value="UniProtKB-KW"/>
</dbReference>
<dbReference type="SUPFAM" id="SSF69572">
    <property type="entry name" value="Activating enzymes of the ubiquitin-like proteins"/>
    <property type="match status" value="1"/>
</dbReference>
<evidence type="ECO:0000313" key="4">
    <source>
        <dbReference type="Proteomes" id="UP000558089"/>
    </source>
</evidence>
<accession>A0A850NC06</accession>
<protein>
    <submittedName>
        <fullName evidence="3">ThiF family adenylyltransferase</fullName>
    </submittedName>
</protein>